<evidence type="ECO:0000313" key="4">
    <source>
        <dbReference type="Proteomes" id="UP001107961"/>
    </source>
</evidence>
<dbReference type="RefSeq" id="WP_026948997.1">
    <property type="nucleotide sequence ID" value="NZ_CBDDTQ010000001.1"/>
</dbReference>
<dbReference type="Gene3D" id="3.10.450.40">
    <property type="match status" value="1"/>
</dbReference>
<feature type="domain" description="PepSY" evidence="2">
    <location>
        <begin position="44"/>
        <end position="99"/>
    </location>
</feature>
<dbReference type="EMBL" id="JAJVKT010000033">
    <property type="protein sequence ID" value="MCE7510917.1"/>
    <property type="molecule type" value="Genomic_DNA"/>
</dbReference>
<dbReference type="Proteomes" id="UP001107961">
    <property type="component" value="Unassembled WGS sequence"/>
</dbReference>
<comment type="caution">
    <text evidence="3">The sequence shown here is derived from an EMBL/GenBank/DDBJ whole genome shotgun (WGS) entry which is preliminary data.</text>
</comment>
<evidence type="ECO:0000313" key="3">
    <source>
        <dbReference type="EMBL" id="MCE7510917.1"/>
    </source>
</evidence>
<dbReference type="AlphaFoldDB" id="A0A9Q3ZIB8"/>
<organism evidence="3 4">
    <name type="scientific">Alloalcanivorax xenomutans</name>
    <dbReference type="NCBI Taxonomy" id="1094342"/>
    <lineage>
        <taxon>Bacteria</taxon>
        <taxon>Pseudomonadati</taxon>
        <taxon>Pseudomonadota</taxon>
        <taxon>Gammaproteobacteria</taxon>
        <taxon>Oceanospirillales</taxon>
        <taxon>Alcanivoracaceae</taxon>
        <taxon>Alloalcanivorax</taxon>
    </lineage>
</organism>
<keyword evidence="4" id="KW-1185">Reference proteome</keyword>
<dbReference type="GeneID" id="94686122"/>
<dbReference type="KEGG" id="axe:P40_06800"/>
<sequence>MQAKKAILTALFLGTATLTAGAYADDVGPDQAMKLVQDGKVKPFEELNKAALDQHPNAKIEETELEKEFGGYVYKVELRDQDNVQWDVELNAANGEVIRNERDD</sequence>
<reference evidence="3" key="1">
    <citation type="submission" date="2022-01" db="EMBL/GenBank/DDBJ databases">
        <authorList>
            <person name="Karlyshev A.V."/>
            <person name="Jaspars M."/>
        </authorList>
    </citation>
    <scope>NUCLEOTIDE SEQUENCE</scope>
    <source>
        <strain evidence="3">AGSA3-2</strain>
    </source>
</reference>
<dbReference type="Pfam" id="PF03413">
    <property type="entry name" value="PepSY"/>
    <property type="match status" value="1"/>
</dbReference>
<gene>
    <name evidence="3" type="ORF">LZG35_19955</name>
</gene>
<evidence type="ECO:0000259" key="2">
    <source>
        <dbReference type="Pfam" id="PF03413"/>
    </source>
</evidence>
<proteinExistence type="predicted"/>
<evidence type="ECO:0000256" key="1">
    <source>
        <dbReference type="SAM" id="SignalP"/>
    </source>
</evidence>
<keyword evidence="1" id="KW-0732">Signal</keyword>
<feature type="signal peptide" evidence="1">
    <location>
        <begin position="1"/>
        <end position="24"/>
    </location>
</feature>
<dbReference type="InterPro" id="IPR025711">
    <property type="entry name" value="PepSY"/>
</dbReference>
<feature type="chain" id="PRO_5040255867" evidence="1">
    <location>
        <begin position="25"/>
        <end position="104"/>
    </location>
</feature>
<accession>A0A9Q3ZIB8</accession>
<protein>
    <submittedName>
        <fullName evidence="3">PepSY domain-containing protein</fullName>
    </submittedName>
</protein>
<name>A0A9Q3ZIB8_9GAMM</name>